<name>A0A919MHJ8_9ACTN</name>
<comment type="caution">
    <text evidence="1">The sequence shown here is derived from an EMBL/GenBank/DDBJ whole genome shotgun (WGS) entry which is preliminary data.</text>
</comment>
<reference evidence="1" key="1">
    <citation type="submission" date="2021-01" db="EMBL/GenBank/DDBJ databases">
        <title>Whole genome shotgun sequence of Actinoplanes ferrugineus NBRC 15555.</title>
        <authorList>
            <person name="Komaki H."/>
            <person name="Tamura T."/>
        </authorList>
    </citation>
    <scope>NUCLEOTIDE SEQUENCE</scope>
    <source>
        <strain evidence="1">NBRC 15555</strain>
    </source>
</reference>
<dbReference type="Proteomes" id="UP000598174">
    <property type="component" value="Unassembled WGS sequence"/>
</dbReference>
<dbReference type="AlphaFoldDB" id="A0A919MHJ8"/>
<dbReference type="InterPro" id="IPR009412">
    <property type="entry name" value="DUF1062"/>
</dbReference>
<evidence type="ECO:0000313" key="2">
    <source>
        <dbReference type="Proteomes" id="UP000598174"/>
    </source>
</evidence>
<organism evidence="1 2">
    <name type="scientific">Paractinoplanes ferrugineus</name>
    <dbReference type="NCBI Taxonomy" id="113564"/>
    <lineage>
        <taxon>Bacteria</taxon>
        <taxon>Bacillati</taxon>
        <taxon>Actinomycetota</taxon>
        <taxon>Actinomycetes</taxon>
        <taxon>Micromonosporales</taxon>
        <taxon>Micromonosporaceae</taxon>
        <taxon>Paractinoplanes</taxon>
    </lineage>
</organism>
<evidence type="ECO:0008006" key="3">
    <source>
        <dbReference type="Google" id="ProtNLM"/>
    </source>
</evidence>
<dbReference type="Pfam" id="PF06353">
    <property type="entry name" value="DUF1062"/>
    <property type="match status" value="1"/>
</dbReference>
<dbReference type="EMBL" id="BOMM01000074">
    <property type="protein sequence ID" value="GIE15903.1"/>
    <property type="molecule type" value="Genomic_DNA"/>
</dbReference>
<accession>A0A919MHJ8</accession>
<proteinExistence type="predicted"/>
<protein>
    <recommendedName>
        <fullName evidence="3">DUF1062 domain-containing protein</fullName>
    </recommendedName>
</protein>
<keyword evidence="2" id="KW-1185">Reference proteome</keyword>
<sequence>MLSTTWLVCREGLPVIRRRCLNCSSDRYRPNGKFRINANHKLLDVWLLALCAGCGKTIKLTVLERVQVHTIDPPTLDRFHDNDLTLAAELLADPLLARRNSVTLDWADAWTLRRTAGDGPVVEVGFAERIPIRVTTLLAAGLNVSRTEVRRLIADGSLQSKRRLTGTVSADFTFEDRRST</sequence>
<gene>
    <name evidence="1" type="ORF">Afe05nite_77430</name>
</gene>
<evidence type="ECO:0000313" key="1">
    <source>
        <dbReference type="EMBL" id="GIE15903.1"/>
    </source>
</evidence>